<evidence type="ECO:0000313" key="3">
    <source>
        <dbReference type="Proteomes" id="UP000006222"/>
    </source>
</evidence>
<dbReference type="PATRIC" id="fig|991778.3.peg.6312"/>
<protein>
    <submittedName>
        <fullName evidence="2">Uncharacterized protein</fullName>
    </submittedName>
</protein>
<evidence type="ECO:0000256" key="1">
    <source>
        <dbReference type="SAM" id="MobiDB-lite"/>
    </source>
</evidence>
<dbReference type="AlphaFoldDB" id="F2B1V4"/>
<reference evidence="2 3" key="1">
    <citation type="journal article" date="2013" name="Mar. Genomics">
        <title>Expression of sulfatases in Rhodopirellula baltica and the diversity of sulfatases in the genus Rhodopirellula.</title>
        <authorList>
            <person name="Wegner C.E."/>
            <person name="Richter-Heitmann T."/>
            <person name="Klindworth A."/>
            <person name="Klockow C."/>
            <person name="Richter M."/>
            <person name="Achstetter T."/>
            <person name="Glockner F.O."/>
            <person name="Harder J."/>
        </authorList>
    </citation>
    <scope>NUCLEOTIDE SEQUENCE [LARGE SCALE GENOMIC DNA]</scope>
    <source>
        <strain evidence="2 3">WH47</strain>
    </source>
</reference>
<evidence type="ECO:0000313" key="2">
    <source>
        <dbReference type="EMBL" id="EGF24106.1"/>
    </source>
</evidence>
<proteinExistence type="predicted"/>
<accession>F2B1V4</accession>
<organism evidence="2 3">
    <name type="scientific">Rhodopirellula baltica WH47</name>
    <dbReference type="NCBI Taxonomy" id="991778"/>
    <lineage>
        <taxon>Bacteria</taxon>
        <taxon>Pseudomonadati</taxon>
        <taxon>Planctomycetota</taxon>
        <taxon>Planctomycetia</taxon>
        <taxon>Pirellulales</taxon>
        <taxon>Pirellulaceae</taxon>
        <taxon>Rhodopirellula</taxon>
    </lineage>
</organism>
<sequence>MAGLARWKTEFDPFPSGEMSDQTGGADCPGDRLGFRQRIPLNEESCSL</sequence>
<feature type="region of interest" description="Disordered" evidence="1">
    <location>
        <begin position="1"/>
        <end position="26"/>
    </location>
</feature>
<dbReference type="EMBL" id="AFAR01000314">
    <property type="protein sequence ID" value="EGF24106.1"/>
    <property type="molecule type" value="Genomic_DNA"/>
</dbReference>
<name>F2B1V4_RHOBT</name>
<dbReference type="Proteomes" id="UP000006222">
    <property type="component" value="Unassembled WGS sequence"/>
</dbReference>
<gene>
    <name evidence="2" type="ORF">RBWH47_03446</name>
</gene>
<comment type="caution">
    <text evidence="2">The sequence shown here is derived from an EMBL/GenBank/DDBJ whole genome shotgun (WGS) entry which is preliminary data.</text>
</comment>